<sequence length="224" mass="24921">MCATKRKKSTRSRRRSKKSPFTKWTALLALIFAAAAWFTQSDGMDAIYDILDIPLAPSVIDGLGGDDTDVRSSESITKLPPNVTVVEKKSILMHLEGKTHPDTGIPYERMTTQLPDGTYVSMVAPVFPFVFVVVLPEELYLENDRTQFAYANKKLKEAIATDASLAKVFSEDQLAQIKANKRPKGYTWHHDVPVGVLRLVDTDIHAKTRHTGGRSLWGGGGEYR</sequence>
<dbReference type="Pfam" id="PF12639">
    <property type="entry name" value="Colicin-DNase"/>
    <property type="match status" value="1"/>
</dbReference>
<dbReference type="RefSeq" id="WP_167701037.1">
    <property type="nucleotide sequence ID" value="NZ_CP118176.1"/>
</dbReference>
<protein>
    <submittedName>
        <fullName evidence="1">HNH endonuclease</fullName>
    </submittedName>
</protein>
<evidence type="ECO:0000313" key="1">
    <source>
        <dbReference type="EMBL" id="NIZ41415.1"/>
    </source>
</evidence>
<name>A0A968KX23_9SPIO</name>
<dbReference type="Proteomes" id="UP000711995">
    <property type="component" value="Unassembled WGS sequence"/>
</dbReference>
<comment type="caution">
    <text evidence="1">The sequence shown here is derived from an EMBL/GenBank/DDBJ whole genome shotgun (WGS) entry which is preliminary data.</text>
</comment>
<accession>A0A968KX23</accession>
<gene>
    <name evidence="1" type="ORF">HCT14_07835</name>
</gene>
<dbReference type="EMBL" id="JAATLJ010000003">
    <property type="protein sequence ID" value="NIZ41415.1"/>
    <property type="molecule type" value="Genomic_DNA"/>
</dbReference>
<keyword evidence="1" id="KW-0255">Endonuclease</keyword>
<dbReference type="AlphaFoldDB" id="A0A968KX23"/>
<keyword evidence="2" id="KW-1185">Reference proteome</keyword>
<keyword evidence="1" id="KW-0540">Nuclease</keyword>
<evidence type="ECO:0000313" key="2">
    <source>
        <dbReference type="Proteomes" id="UP000711995"/>
    </source>
</evidence>
<reference evidence="1 2" key="1">
    <citation type="submission" date="2020-03" db="EMBL/GenBank/DDBJ databases">
        <title>Spirochaetal bacteria isolated from arthropods constitute a novel genus Entomospira genus novum within the order Spirochaetales.</title>
        <authorList>
            <person name="Grana-Miraglia L."/>
            <person name="Sikutova S."/>
            <person name="Fingerle V."/>
            <person name="Sing A."/>
            <person name="Castillo-Ramirez S."/>
            <person name="Margos G."/>
            <person name="Rudolf I."/>
        </authorList>
    </citation>
    <scope>NUCLEOTIDE SEQUENCE [LARGE SCALE GENOMIC DNA]</scope>
    <source>
        <strain evidence="1 2">BR193</strain>
    </source>
</reference>
<proteinExistence type="predicted"/>
<keyword evidence="1" id="KW-0378">Hydrolase</keyword>
<dbReference type="GO" id="GO:0004519">
    <property type="term" value="F:endonuclease activity"/>
    <property type="evidence" value="ECO:0007669"/>
    <property type="project" value="UniProtKB-KW"/>
</dbReference>
<organism evidence="1 2">
    <name type="scientific">Entomospira entomophila</name>
    <dbReference type="NCBI Taxonomy" id="2719988"/>
    <lineage>
        <taxon>Bacteria</taxon>
        <taxon>Pseudomonadati</taxon>
        <taxon>Spirochaetota</taxon>
        <taxon>Spirochaetia</taxon>
        <taxon>Spirochaetales</taxon>
        <taxon>Spirochaetaceae</taxon>
        <taxon>Entomospira</taxon>
    </lineage>
</organism>